<accession>X1HI13</accession>
<dbReference type="AlphaFoldDB" id="X1HI13"/>
<evidence type="ECO:0000313" key="1">
    <source>
        <dbReference type="EMBL" id="GAH69806.1"/>
    </source>
</evidence>
<sequence>PANIASGDLLLVFFSSDGASTITFPEGWTQLFQTENGTYVTFGAWYRIADGEEGATITVTTSTSEMTAHTSYRIIGYSGTPEIGTATTGINGFSDPPSLTPTWGALDTLWLAIEGHDYHQDVLDYPVNYTDGRCDYASSNGGCGVATARRELNAISEDPSSFYMSADQWVANTVAIKPEEGVPPAYYHGLKVQGVGELALCDAGVNPLRIRKGGVTYGVELVETSDPNASKIRIKTPAGIKAIRKYT</sequence>
<name>X1HI13_9ZZZZ</name>
<proteinExistence type="predicted"/>
<reference evidence="1" key="1">
    <citation type="journal article" date="2014" name="Front. Microbiol.">
        <title>High frequency of phylogenetically diverse reductive dehalogenase-homologous genes in deep subseafloor sedimentary metagenomes.</title>
        <authorList>
            <person name="Kawai M."/>
            <person name="Futagami T."/>
            <person name="Toyoda A."/>
            <person name="Takaki Y."/>
            <person name="Nishi S."/>
            <person name="Hori S."/>
            <person name="Arai W."/>
            <person name="Tsubouchi T."/>
            <person name="Morono Y."/>
            <person name="Uchiyama I."/>
            <person name="Ito T."/>
            <person name="Fujiyama A."/>
            <person name="Inagaki F."/>
            <person name="Takami H."/>
        </authorList>
    </citation>
    <scope>NUCLEOTIDE SEQUENCE</scope>
    <source>
        <strain evidence="1">Expedition CK06-06</strain>
    </source>
</reference>
<feature type="non-terminal residue" evidence="1">
    <location>
        <position position="1"/>
    </location>
</feature>
<gene>
    <name evidence="1" type="ORF">S03H2_54825</name>
</gene>
<protein>
    <submittedName>
        <fullName evidence="1">Uncharacterized protein</fullName>
    </submittedName>
</protein>
<dbReference type="EMBL" id="BARU01034981">
    <property type="protein sequence ID" value="GAH69806.1"/>
    <property type="molecule type" value="Genomic_DNA"/>
</dbReference>
<organism evidence="1">
    <name type="scientific">marine sediment metagenome</name>
    <dbReference type="NCBI Taxonomy" id="412755"/>
    <lineage>
        <taxon>unclassified sequences</taxon>
        <taxon>metagenomes</taxon>
        <taxon>ecological metagenomes</taxon>
    </lineage>
</organism>
<comment type="caution">
    <text evidence="1">The sequence shown here is derived from an EMBL/GenBank/DDBJ whole genome shotgun (WGS) entry which is preliminary data.</text>
</comment>